<proteinExistence type="predicted"/>
<feature type="compositionally biased region" description="Polar residues" evidence="1">
    <location>
        <begin position="43"/>
        <end position="54"/>
    </location>
</feature>
<comment type="caution">
    <text evidence="2">The sequence shown here is derived from an EMBL/GenBank/DDBJ whole genome shotgun (WGS) entry which is preliminary data.</text>
</comment>
<dbReference type="EMBL" id="SADV01000027">
    <property type="protein sequence ID" value="TQR28535.1"/>
    <property type="molecule type" value="Genomic_DNA"/>
</dbReference>
<protein>
    <submittedName>
        <fullName evidence="2">Uncharacterized protein</fullName>
    </submittedName>
</protein>
<sequence>MKEYFLTEEQYCNNTFVTTIVPLTLRFREKNTYWPKRLNGSLQKSAQSERNSTLRYGDKLKN</sequence>
<accession>A0A544U8V1</accession>
<name>A0A544U8V1_LYSSH</name>
<dbReference type="OrthoDB" id="9964369at2"/>
<dbReference type="Proteomes" id="UP000317944">
    <property type="component" value="Unassembled WGS sequence"/>
</dbReference>
<dbReference type="RefSeq" id="WP_142510527.1">
    <property type="nucleotide sequence ID" value="NZ_SADV01000027.1"/>
</dbReference>
<organism evidence="2 3">
    <name type="scientific">Lysinibacillus sphaericus</name>
    <name type="common">Bacillus sphaericus</name>
    <dbReference type="NCBI Taxonomy" id="1421"/>
    <lineage>
        <taxon>Bacteria</taxon>
        <taxon>Bacillati</taxon>
        <taxon>Bacillota</taxon>
        <taxon>Bacilli</taxon>
        <taxon>Bacillales</taxon>
        <taxon>Bacillaceae</taxon>
        <taxon>Lysinibacillus</taxon>
    </lineage>
</organism>
<evidence type="ECO:0000256" key="1">
    <source>
        <dbReference type="SAM" id="MobiDB-lite"/>
    </source>
</evidence>
<evidence type="ECO:0000313" key="3">
    <source>
        <dbReference type="Proteomes" id="UP000317944"/>
    </source>
</evidence>
<dbReference type="AlphaFoldDB" id="A0A544U8V1"/>
<reference evidence="2 3" key="1">
    <citation type="submission" date="2018-03" db="EMBL/GenBank/DDBJ databases">
        <title>Aerobic endospore-forming bacteria genome sequencing and assembly.</title>
        <authorList>
            <person name="Cavalcante D.A."/>
            <person name="Driks A."/>
            <person name="Putonti C."/>
            <person name="De-Souza M.T."/>
        </authorList>
    </citation>
    <scope>NUCLEOTIDE SEQUENCE [LARGE SCALE GENOMIC DNA]</scope>
    <source>
        <strain evidence="2 3">SDF0037</strain>
    </source>
</reference>
<gene>
    <name evidence="2" type="ORF">C7Y47_21010</name>
</gene>
<evidence type="ECO:0000313" key="2">
    <source>
        <dbReference type="EMBL" id="TQR28535.1"/>
    </source>
</evidence>
<feature type="region of interest" description="Disordered" evidence="1">
    <location>
        <begin position="43"/>
        <end position="62"/>
    </location>
</feature>